<name>A0A4R6XYX9_9GAMM</name>
<dbReference type="Gene3D" id="3.40.50.720">
    <property type="entry name" value="NAD(P)-binding Rossmann-like Domain"/>
    <property type="match status" value="1"/>
</dbReference>
<evidence type="ECO:0000313" key="2">
    <source>
        <dbReference type="EMBL" id="TDR23467.1"/>
    </source>
</evidence>
<dbReference type="SUPFAM" id="SSF51735">
    <property type="entry name" value="NAD(P)-binding Rossmann-fold domains"/>
    <property type="match status" value="1"/>
</dbReference>
<dbReference type="GO" id="GO:0005737">
    <property type="term" value="C:cytoplasm"/>
    <property type="evidence" value="ECO:0007669"/>
    <property type="project" value="TreeGrafter"/>
</dbReference>
<dbReference type="Proteomes" id="UP000295724">
    <property type="component" value="Unassembled WGS sequence"/>
</dbReference>
<reference evidence="2 3" key="1">
    <citation type="submission" date="2019-03" db="EMBL/GenBank/DDBJ databases">
        <title>Genomic Encyclopedia of Type Strains, Phase IV (KMG-IV): sequencing the most valuable type-strain genomes for metagenomic binning, comparative biology and taxonomic classification.</title>
        <authorList>
            <person name="Goeker M."/>
        </authorList>
    </citation>
    <scope>NUCLEOTIDE SEQUENCE [LARGE SCALE GENOMIC DNA]</scope>
    <source>
        <strain evidence="2 3">DSM 25488</strain>
    </source>
</reference>
<feature type="domain" description="NAD-dependent epimerase/dehydratase" evidence="1">
    <location>
        <begin position="6"/>
        <end position="227"/>
    </location>
</feature>
<dbReference type="Pfam" id="PF01370">
    <property type="entry name" value="Epimerase"/>
    <property type="match status" value="1"/>
</dbReference>
<dbReference type="OrthoDB" id="9801785at2"/>
<dbReference type="PANTHER" id="PTHR48079">
    <property type="entry name" value="PROTEIN YEEZ"/>
    <property type="match status" value="1"/>
</dbReference>
<dbReference type="PANTHER" id="PTHR48079:SF6">
    <property type="entry name" value="NAD(P)-BINDING DOMAIN-CONTAINING PROTEIN-RELATED"/>
    <property type="match status" value="1"/>
</dbReference>
<accession>A0A4R6XYX9</accession>
<proteinExistence type="predicted"/>
<dbReference type="GO" id="GO:0004029">
    <property type="term" value="F:aldehyde dehydrogenase (NAD+) activity"/>
    <property type="evidence" value="ECO:0007669"/>
    <property type="project" value="TreeGrafter"/>
</dbReference>
<evidence type="ECO:0000313" key="3">
    <source>
        <dbReference type="Proteomes" id="UP000295724"/>
    </source>
</evidence>
<comment type="caution">
    <text evidence="2">The sequence shown here is derived from an EMBL/GenBank/DDBJ whole genome shotgun (WGS) entry which is preliminary data.</text>
</comment>
<keyword evidence="3" id="KW-1185">Reference proteome</keyword>
<dbReference type="AlphaFoldDB" id="A0A4R6XYX9"/>
<evidence type="ECO:0000259" key="1">
    <source>
        <dbReference type="Pfam" id="PF01370"/>
    </source>
</evidence>
<sequence length="327" mass="35870">MSKTAFVTGSTGFLGRHLCHQLVQADWQVTAMCRSIPENALKGVNYVQADLLDMRSLMAALPKHVDCLFHTAADTNTWNKNNTRQSQTNIHGTQNLLDAAKEKGLQKWLHVSSITTFGVDHHGMIELTEQAPMEGLNSWVNYVKTKSQAEQMVIQQATDLPAVVVNPTHIIGVDDQHNWIRLFKMLISDTLPTIPIGAGSFADVKDVARGCILAAEKGLVGEKYILGGSNLSFEQFIDQVADGFGITVSKRRKPQALIKVAAKIQSAIGYLSGNPPDLTPEALQIISDQYSCSSQKAKDELGYTIRPFDETLQDIKANLIERGILSA</sequence>
<dbReference type="InterPro" id="IPR036291">
    <property type="entry name" value="NAD(P)-bd_dom_sf"/>
</dbReference>
<protein>
    <submittedName>
        <fullName evidence="2">Dihydroflavonol-4-reductase</fullName>
    </submittedName>
</protein>
<organism evidence="2 3">
    <name type="scientific">Marinicella litoralis</name>
    <dbReference type="NCBI Taxonomy" id="644220"/>
    <lineage>
        <taxon>Bacteria</taxon>
        <taxon>Pseudomonadati</taxon>
        <taxon>Pseudomonadota</taxon>
        <taxon>Gammaproteobacteria</taxon>
        <taxon>Lysobacterales</taxon>
        <taxon>Marinicellaceae</taxon>
        <taxon>Marinicella</taxon>
    </lineage>
</organism>
<dbReference type="RefSeq" id="WP_099017893.1">
    <property type="nucleotide sequence ID" value="NZ_NIHB01000001.1"/>
</dbReference>
<dbReference type="EMBL" id="SNZB01000001">
    <property type="protein sequence ID" value="TDR23467.1"/>
    <property type="molecule type" value="Genomic_DNA"/>
</dbReference>
<dbReference type="InterPro" id="IPR001509">
    <property type="entry name" value="Epimerase_deHydtase"/>
</dbReference>
<dbReference type="InterPro" id="IPR051783">
    <property type="entry name" value="NAD(P)-dependent_oxidoreduct"/>
</dbReference>
<gene>
    <name evidence="2" type="ORF">C8D91_0328</name>
</gene>